<dbReference type="SUPFAM" id="SSF51905">
    <property type="entry name" value="FAD/NAD(P)-binding domain"/>
    <property type="match status" value="1"/>
</dbReference>
<dbReference type="Proteomes" id="UP000198281">
    <property type="component" value="Unassembled WGS sequence"/>
</dbReference>
<feature type="region of interest" description="Disordered" evidence="2">
    <location>
        <begin position="1"/>
        <end position="36"/>
    </location>
</feature>
<feature type="domain" description="FAD dependent oxidoreductase" evidence="3">
    <location>
        <begin position="45"/>
        <end position="397"/>
    </location>
</feature>
<proteinExistence type="predicted"/>
<protein>
    <submittedName>
        <fullName evidence="4">Gamma-glutamylputrescine oxidase</fullName>
    </submittedName>
</protein>
<dbReference type="InterPro" id="IPR006076">
    <property type="entry name" value="FAD-dep_OxRdtase"/>
</dbReference>
<dbReference type="GO" id="GO:0005737">
    <property type="term" value="C:cytoplasm"/>
    <property type="evidence" value="ECO:0007669"/>
    <property type="project" value="TreeGrafter"/>
</dbReference>
<reference evidence="5" key="1">
    <citation type="submission" date="2017-06" db="EMBL/GenBank/DDBJ databases">
        <authorList>
            <person name="Varghese N."/>
            <person name="Submissions S."/>
        </authorList>
    </citation>
    <scope>NUCLEOTIDE SEQUENCE [LARGE SCALE GENOMIC DNA]</scope>
    <source>
        <strain evidence="5">LNB2</strain>
    </source>
</reference>
<evidence type="ECO:0000313" key="4">
    <source>
        <dbReference type="EMBL" id="SNS71002.1"/>
    </source>
</evidence>
<name>A0A239GQ98_9SPHN</name>
<sequence>MPRCNSGADLMQGLNDDPDYPPSWYAATAQSGPPAPPLDGDVQCDVCIIGGGYTGLGAALRLAQAGIAVRLIDQARIGWGASGRNGGQAHVGQRRDPEWLERAVGPDDARHLWRIAIDARDHLDRLIADHGIACDFTPGLFHVDHKRRYCAHSRAAVERLRTHYDYPHVDYVDGEQLAEMLGARGYHGGILDRRGGHLHPLNLALGMARAAYAAGARLHERTRATGLARATGGWRVTTDRGTISAARVILAGNGYLHGLSRPVEARVMPINNYIAVTEPLGEARARSLIRDNVAVSDSRFVVYYFRLTPDHRLLFGGGENYRWRFPADIPGFVRPHMLRVFPQLADARLEYGWGGTLAITPTRMPFVRDLEPGLTAIGGYSGLGVVLAPYFGKLIGDAIVAGSDDFNRLTRLPVPPFPGGRWLRWPTLVAAMSMFALRDRL</sequence>
<dbReference type="Gene3D" id="3.30.9.10">
    <property type="entry name" value="D-Amino Acid Oxidase, subunit A, domain 2"/>
    <property type="match status" value="1"/>
</dbReference>
<dbReference type="EMBL" id="FZOS01000013">
    <property type="protein sequence ID" value="SNS71002.1"/>
    <property type="molecule type" value="Genomic_DNA"/>
</dbReference>
<keyword evidence="5" id="KW-1185">Reference proteome</keyword>
<accession>A0A239GQ98</accession>
<gene>
    <name evidence="4" type="ORF">SAMN06295912_11343</name>
</gene>
<evidence type="ECO:0000256" key="2">
    <source>
        <dbReference type="SAM" id="MobiDB-lite"/>
    </source>
</evidence>
<dbReference type="PANTHER" id="PTHR13847">
    <property type="entry name" value="SARCOSINE DEHYDROGENASE-RELATED"/>
    <property type="match status" value="1"/>
</dbReference>
<evidence type="ECO:0000256" key="1">
    <source>
        <dbReference type="ARBA" id="ARBA00023002"/>
    </source>
</evidence>
<dbReference type="PANTHER" id="PTHR13847:SF281">
    <property type="entry name" value="FAD DEPENDENT OXIDOREDUCTASE DOMAIN-CONTAINING PROTEIN"/>
    <property type="match status" value="1"/>
</dbReference>
<dbReference type="PRINTS" id="PR00420">
    <property type="entry name" value="RNGMNOXGNASE"/>
</dbReference>
<dbReference type="InterPro" id="IPR036188">
    <property type="entry name" value="FAD/NAD-bd_sf"/>
</dbReference>
<evidence type="ECO:0000259" key="3">
    <source>
        <dbReference type="Pfam" id="PF01266"/>
    </source>
</evidence>
<dbReference type="Gene3D" id="3.50.50.60">
    <property type="entry name" value="FAD/NAD(P)-binding domain"/>
    <property type="match status" value="1"/>
</dbReference>
<keyword evidence="1" id="KW-0560">Oxidoreductase</keyword>
<dbReference type="Pfam" id="PF01266">
    <property type="entry name" value="DAO"/>
    <property type="match status" value="1"/>
</dbReference>
<organism evidence="4 5">
    <name type="scientific">Edaphosphingomonas laterariae</name>
    <dbReference type="NCBI Taxonomy" id="861865"/>
    <lineage>
        <taxon>Bacteria</taxon>
        <taxon>Pseudomonadati</taxon>
        <taxon>Pseudomonadota</taxon>
        <taxon>Alphaproteobacteria</taxon>
        <taxon>Sphingomonadales</taxon>
        <taxon>Rhizorhabdaceae</taxon>
        <taxon>Edaphosphingomonas</taxon>
    </lineage>
</organism>
<dbReference type="GO" id="GO:0016491">
    <property type="term" value="F:oxidoreductase activity"/>
    <property type="evidence" value="ECO:0007669"/>
    <property type="project" value="UniProtKB-KW"/>
</dbReference>
<dbReference type="AlphaFoldDB" id="A0A239GQ98"/>
<evidence type="ECO:0000313" key="5">
    <source>
        <dbReference type="Proteomes" id="UP000198281"/>
    </source>
</evidence>